<feature type="compositionally biased region" description="Pro residues" evidence="5">
    <location>
        <begin position="688"/>
        <end position="699"/>
    </location>
</feature>
<feature type="compositionally biased region" description="Basic and acidic residues" evidence="5">
    <location>
        <begin position="343"/>
        <end position="352"/>
    </location>
</feature>
<keyword evidence="2 6" id="KW-0812">Transmembrane</keyword>
<evidence type="ECO:0000256" key="4">
    <source>
        <dbReference type="ARBA" id="ARBA00023136"/>
    </source>
</evidence>
<evidence type="ECO:0000256" key="5">
    <source>
        <dbReference type="SAM" id="MobiDB-lite"/>
    </source>
</evidence>
<feature type="transmembrane region" description="Helical" evidence="6">
    <location>
        <begin position="1078"/>
        <end position="1100"/>
    </location>
</feature>
<protein>
    <submittedName>
        <fullName evidence="7">Putative sulfate transporter YvdB</fullName>
    </submittedName>
</protein>
<evidence type="ECO:0000313" key="7">
    <source>
        <dbReference type="EMBL" id="OLP96270.1"/>
    </source>
</evidence>
<feature type="compositionally biased region" description="Basic and acidic residues" evidence="5">
    <location>
        <begin position="8"/>
        <end position="25"/>
    </location>
</feature>
<accession>A0A1Q9DM99</accession>
<feature type="transmembrane region" description="Helical" evidence="6">
    <location>
        <begin position="981"/>
        <end position="998"/>
    </location>
</feature>
<dbReference type="Gene3D" id="3.30.750.24">
    <property type="entry name" value="STAS domain"/>
    <property type="match status" value="1"/>
</dbReference>
<feature type="transmembrane region" description="Helical" evidence="6">
    <location>
        <begin position="1038"/>
        <end position="1058"/>
    </location>
</feature>
<dbReference type="Proteomes" id="UP000186817">
    <property type="component" value="Unassembled WGS sequence"/>
</dbReference>
<dbReference type="GO" id="GO:0016020">
    <property type="term" value="C:membrane"/>
    <property type="evidence" value="ECO:0007669"/>
    <property type="project" value="UniProtKB-SubCell"/>
</dbReference>
<feature type="compositionally biased region" description="Basic and acidic residues" evidence="5">
    <location>
        <begin position="512"/>
        <end position="525"/>
    </location>
</feature>
<proteinExistence type="predicted"/>
<feature type="region of interest" description="Disordered" evidence="5">
    <location>
        <begin position="754"/>
        <end position="775"/>
    </location>
</feature>
<dbReference type="Pfam" id="PF00916">
    <property type="entry name" value="Sulfate_transp"/>
    <property type="match status" value="1"/>
</dbReference>
<reference evidence="7 8" key="1">
    <citation type="submission" date="2016-02" db="EMBL/GenBank/DDBJ databases">
        <title>Genome analysis of coral dinoflagellate symbionts highlights evolutionary adaptations to a symbiotic lifestyle.</title>
        <authorList>
            <person name="Aranda M."/>
            <person name="Li Y."/>
            <person name="Liew Y.J."/>
            <person name="Baumgarten S."/>
            <person name="Simakov O."/>
            <person name="Wilson M."/>
            <person name="Piel J."/>
            <person name="Ashoor H."/>
            <person name="Bougouffa S."/>
            <person name="Bajic V.B."/>
            <person name="Ryu T."/>
            <person name="Ravasi T."/>
            <person name="Bayer T."/>
            <person name="Micklem G."/>
            <person name="Kim H."/>
            <person name="Bhak J."/>
            <person name="Lajeunesse T.C."/>
            <person name="Voolstra C.R."/>
        </authorList>
    </citation>
    <scope>NUCLEOTIDE SEQUENCE [LARGE SCALE GENOMIC DNA]</scope>
    <source>
        <strain evidence="7 8">CCMP2467</strain>
    </source>
</reference>
<dbReference type="EMBL" id="LSRX01000474">
    <property type="protein sequence ID" value="OLP96270.1"/>
    <property type="molecule type" value="Genomic_DNA"/>
</dbReference>
<comment type="subcellular location">
    <subcellularLocation>
        <location evidence="1">Membrane</location>
        <topology evidence="1">Multi-pass membrane protein</topology>
    </subcellularLocation>
</comment>
<evidence type="ECO:0000256" key="6">
    <source>
        <dbReference type="SAM" id="Phobius"/>
    </source>
</evidence>
<name>A0A1Q9DM99_SYMMI</name>
<feature type="compositionally biased region" description="Basic and acidic residues" evidence="5">
    <location>
        <begin position="360"/>
        <end position="375"/>
    </location>
</feature>
<feature type="transmembrane region" description="Helical" evidence="6">
    <location>
        <begin position="950"/>
        <end position="969"/>
    </location>
</feature>
<dbReference type="OrthoDB" id="288203at2759"/>
<feature type="transmembrane region" description="Helical" evidence="6">
    <location>
        <begin position="1120"/>
        <end position="1149"/>
    </location>
</feature>
<gene>
    <name evidence="7" type="primary">yvdB</name>
    <name evidence="7" type="ORF">AK812_SmicGene21518</name>
</gene>
<dbReference type="SUPFAM" id="SSF52047">
    <property type="entry name" value="RNI-like"/>
    <property type="match status" value="1"/>
</dbReference>
<feature type="region of interest" description="Disordered" evidence="5">
    <location>
        <begin position="343"/>
        <end position="420"/>
    </location>
</feature>
<dbReference type="InterPro" id="IPR011547">
    <property type="entry name" value="SLC26A/SulP_dom"/>
</dbReference>
<evidence type="ECO:0000313" key="8">
    <source>
        <dbReference type="Proteomes" id="UP000186817"/>
    </source>
</evidence>
<dbReference type="PANTHER" id="PTHR11814">
    <property type="entry name" value="SULFATE TRANSPORTER"/>
    <property type="match status" value="1"/>
</dbReference>
<feature type="region of interest" description="Disordered" evidence="5">
    <location>
        <begin position="439"/>
        <end position="737"/>
    </location>
</feature>
<feature type="compositionally biased region" description="Low complexity" evidence="5">
    <location>
        <begin position="639"/>
        <end position="649"/>
    </location>
</feature>
<feature type="compositionally biased region" description="Basic and acidic residues" evidence="5">
    <location>
        <begin position="609"/>
        <end position="635"/>
    </location>
</feature>
<feature type="transmembrane region" description="Helical" evidence="6">
    <location>
        <begin position="1170"/>
        <end position="1198"/>
    </location>
</feature>
<feature type="compositionally biased region" description="Low complexity" evidence="5">
    <location>
        <begin position="660"/>
        <end position="687"/>
    </location>
</feature>
<feature type="transmembrane region" description="Helical" evidence="6">
    <location>
        <begin position="873"/>
        <end position="891"/>
    </location>
</feature>
<keyword evidence="8" id="KW-1185">Reference proteome</keyword>
<evidence type="ECO:0000256" key="2">
    <source>
        <dbReference type="ARBA" id="ARBA00022692"/>
    </source>
</evidence>
<evidence type="ECO:0000256" key="3">
    <source>
        <dbReference type="ARBA" id="ARBA00022989"/>
    </source>
</evidence>
<keyword evidence="3 6" id="KW-1133">Transmembrane helix</keyword>
<comment type="caution">
    <text evidence="7">The sequence shown here is derived from an EMBL/GenBank/DDBJ whole genome shotgun (WGS) entry which is preliminary data.</text>
</comment>
<dbReference type="InterPro" id="IPR001902">
    <property type="entry name" value="SLC26A/SulP_fam"/>
</dbReference>
<organism evidence="7 8">
    <name type="scientific">Symbiodinium microadriaticum</name>
    <name type="common">Dinoflagellate</name>
    <name type="synonym">Zooxanthella microadriatica</name>
    <dbReference type="NCBI Taxonomy" id="2951"/>
    <lineage>
        <taxon>Eukaryota</taxon>
        <taxon>Sar</taxon>
        <taxon>Alveolata</taxon>
        <taxon>Dinophyceae</taxon>
        <taxon>Suessiales</taxon>
        <taxon>Symbiodiniaceae</taxon>
        <taxon>Symbiodinium</taxon>
    </lineage>
</organism>
<feature type="compositionally biased region" description="Basic and acidic residues" evidence="5">
    <location>
        <begin position="548"/>
        <end position="600"/>
    </location>
</feature>
<feature type="region of interest" description="Disordered" evidence="5">
    <location>
        <begin position="1"/>
        <end position="40"/>
    </location>
</feature>
<keyword evidence="4 6" id="KW-0472">Membrane</keyword>
<feature type="transmembrane region" description="Helical" evidence="6">
    <location>
        <begin position="898"/>
        <end position="919"/>
    </location>
</feature>
<evidence type="ECO:0000256" key="1">
    <source>
        <dbReference type="ARBA" id="ARBA00004141"/>
    </source>
</evidence>
<feature type="compositionally biased region" description="Basic and acidic residues" evidence="5">
    <location>
        <begin position="475"/>
        <end position="488"/>
    </location>
</feature>
<sequence>MPWVPRIAPKEEADAEDASKQKDALKGANSAASRHDSAAESAARDKALSCLVTRGADLWLDLQSRKLPGKKLNKFLTDALYDEIRKQLQNPKKPDRRCWYFNIDVSGTEMNADGLQILVTFLKRLFEADPPVCVHSLRCYNNDLGDTGAEHIAEMILAQPFAVYELHLSDSRMSELGAAMVILSVCVATDRYPFQVKHRWTGCWMRLENNYVSAPDALLTAMRAAMPSNEWSEPAVRIESIVRGDRTWGRAHGPSWATSAEVTPQALLYTFDEQKGVMSAGYGKKESAAVIRAARRSVESAREAVLEMHKRICGDDTPEGEPMPARVRQPEDRVVVARWRRDGDEGAAEAERAPAWQSQTRERAERAPKVSDIRSFRTAVNSLRPQAEPRETAASAQTAGKAGYTKFGPLGHGPAHKPTREVHDSHEYAYALGSGFGKGASPAKGTAAKGKLNVVHPSEEEEHPATSKTPAGKGDVQKGKQRSKDAKGSGKLVWKSKTEKPAAVADADAPSEEQKRQEAALKGDTSKANSSKDGADTAPAQDATKNSKSSEDAKDPKQEKPDGKDAKDTKEAKDPKGGKDVTEGKHAKEGMVAQEAREPNSAEAAGDAKAPHHTNEAKDPKNDNDEKGMKGKDAEGPQAAKEAAASSEAGTRPADSKPGQAAATAPASTQPSTAPSATLPSQTTPAAPVMPQPEAPEVPSPTRAAADAAMPSIIPFRQTASPPPQKAKTGKNKIVMPGPPPALEIFAASPISKMQPEVDSVETSSDSMKEPEKDKKCHLKTRLGYQPIHRVVIDNWQSGLTVAMVSVPLSISLGIASVSGGDPAAPLMGVSTAFWGGLCASLFSSSDFNIIGPAGALSGMLSSATIKFGGAGVLPYLSLLSSAIICLIYLLGLQKYLLLMPTAVFEGFTLAVAFIIGLGQLEMALDLRPDGHKSEHFYENVLRSIQALDGYSLAPAILFFVVTALLLTLVKYASKIRGKSIPWTVLLPLLTILLGYLSDKDMLGGIILPTLKDKYGTLQARIVEVPSVPLADFAAGDVFGLIRNAFGIAFVAILETLISAKIAEQRMNYPFDSGRETFGLMVCHAVCGVVGALPPTGVFVRTSLNVQLGATHRLSQMINAIAVFLIFVVAMPVFSYLPQAAVAALLVFASIRMAPVHYIAKLWRTDKKSCFLLVLTSLICIFVDPVYGLIVGMVVALLRNAAETARAESRVTLDKAEMAVSDTGTPLSSQHGALSHWATSSFDDAANLAVKPSPLTRIKQLIERFACGKPPVEHSNALHRHKTFQGFKTVLYEPMGSVTFLCASKHLSRLQALLDKKPTRLIISLEHVTRIDIDGSDNLAKAVKEIKDAECDVRLVVPELLLQGVILQKALWVDQLRAEGRIYNTVADAKLAGADCEI</sequence>
<dbReference type="GO" id="GO:0055085">
    <property type="term" value="P:transmembrane transport"/>
    <property type="evidence" value="ECO:0007669"/>
    <property type="project" value="InterPro"/>
</dbReference>
<dbReference type="SUPFAM" id="SSF52091">
    <property type="entry name" value="SpoIIaa-like"/>
    <property type="match status" value="1"/>
</dbReference>
<dbReference type="InterPro" id="IPR036513">
    <property type="entry name" value="STAS_dom_sf"/>
</dbReference>